<keyword evidence="9" id="KW-0614">Plasmid</keyword>
<dbReference type="PIRSF" id="PIRSF000398">
    <property type="entry name" value="M_m6A_EcoRV"/>
    <property type="match status" value="1"/>
</dbReference>
<dbReference type="EC" id="2.1.1.72" evidence="2 7"/>
<dbReference type="SUPFAM" id="SSF53335">
    <property type="entry name" value="S-adenosyl-L-methionine-dependent methyltransferases"/>
    <property type="match status" value="1"/>
</dbReference>
<dbReference type="PRINTS" id="PR00505">
    <property type="entry name" value="D12N6MTFRASE"/>
</dbReference>
<evidence type="ECO:0000313" key="11">
    <source>
        <dbReference type="Proteomes" id="UP000281170"/>
    </source>
</evidence>
<dbReference type="KEGG" id="ladl:NCTC12735_01131"/>
<reference evidence="8 10" key="1">
    <citation type="submission" date="2015-11" db="EMBL/GenBank/DDBJ databases">
        <title>Identification of large and diverse effector repertoires of 38 Legionella species.</title>
        <authorList>
            <person name="Burstein D."/>
            <person name="Amaro F."/>
            <person name="Zusman T."/>
            <person name="Lifshitz Z."/>
            <person name="Cohen O."/>
            <person name="Gilbert J.A."/>
            <person name="Pupko T."/>
            <person name="Shuman H.A."/>
            <person name="Segal G."/>
        </authorList>
    </citation>
    <scope>NUCLEOTIDE SEQUENCE [LARGE SCALE GENOMIC DNA]</scope>
    <source>
        <strain evidence="8 10">1762-AUS-E</strain>
    </source>
</reference>
<evidence type="ECO:0000256" key="5">
    <source>
        <dbReference type="ARBA" id="ARBA00022691"/>
    </source>
</evidence>
<gene>
    <name evidence="8" type="primary">dam</name>
    <name evidence="8" type="ORF">Lade_1248</name>
    <name evidence="9" type="ORF">NCTC12735_01131</name>
</gene>
<evidence type="ECO:0000256" key="1">
    <source>
        <dbReference type="ARBA" id="ARBA00006594"/>
    </source>
</evidence>
<keyword evidence="10" id="KW-1185">Reference proteome</keyword>
<evidence type="ECO:0000313" key="9">
    <source>
        <dbReference type="EMBL" id="VEH85497.1"/>
    </source>
</evidence>
<dbReference type="PANTHER" id="PTHR30481">
    <property type="entry name" value="DNA ADENINE METHYLASE"/>
    <property type="match status" value="1"/>
</dbReference>
<dbReference type="GO" id="GO:1904047">
    <property type="term" value="F:S-adenosyl-L-methionine binding"/>
    <property type="evidence" value="ECO:0007669"/>
    <property type="project" value="TreeGrafter"/>
</dbReference>
<dbReference type="InterPro" id="IPR002052">
    <property type="entry name" value="DNA_methylase_N6_adenine_CS"/>
</dbReference>
<comment type="similarity">
    <text evidence="1 7">Belongs to the N(4)/N(6)-methyltransferase family.</text>
</comment>
<dbReference type="EMBL" id="LNKA01000001">
    <property type="protein sequence ID" value="KTC66590.1"/>
    <property type="molecule type" value="Genomic_DNA"/>
</dbReference>
<dbReference type="Gene3D" id="3.40.50.150">
    <property type="entry name" value="Vaccinia Virus protein VP39"/>
    <property type="match status" value="1"/>
</dbReference>
<dbReference type="PROSITE" id="PS00092">
    <property type="entry name" value="N6_MTASE"/>
    <property type="match status" value="1"/>
</dbReference>
<dbReference type="GO" id="GO:0009307">
    <property type="term" value="P:DNA restriction-modification system"/>
    <property type="evidence" value="ECO:0007669"/>
    <property type="project" value="InterPro"/>
</dbReference>
<dbReference type="Proteomes" id="UP000054859">
    <property type="component" value="Unassembled WGS sequence"/>
</dbReference>
<evidence type="ECO:0000313" key="8">
    <source>
        <dbReference type="EMBL" id="KTC66590.1"/>
    </source>
</evidence>
<dbReference type="Gene3D" id="1.10.1020.10">
    <property type="entry name" value="Adenine-specific Methyltransferase, Domain 2"/>
    <property type="match status" value="1"/>
</dbReference>
<sequence length="269" mass="31169">MKIRPFLKWAGSKYASLEIILSSFPKAHRYIEPFAGSAAVFLNTHFENNVLAEENADVINLFSFIKTEGQAFINYCEQFFTLKNNNKEQYYLLREEFNVCVELRKRAALFLYLNRHGYNGLCRYNSSGKYNVPFGRYKAPVFPRNALEIFYEKSQNTELKHADFRITFAKAKKGDLIYCDPPYVPLQQTSNFTAYTDKQFGEQEQIMLAELAKDCASRGITVVISNHDTEFTRHYYKEGKILSFPVQRHISCKPSMRKSVSELIAIFAS</sequence>
<dbReference type="PANTHER" id="PTHR30481:SF3">
    <property type="entry name" value="DNA ADENINE METHYLASE"/>
    <property type="match status" value="1"/>
</dbReference>
<evidence type="ECO:0000256" key="7">
    <source>
        <dbReference type="RuleBase" id="RU361257"/>
    </source>
</evidence>
<keyword evidence="3 7" id="KW-0489">Methyltransferase</keyword>
<dbReference type="InterPro" id="IPR029063">
    <property type="entry name" value="SAM-dependent_MTases_sf"/>
</dbReference>
<dbReference type="GO" id="GO:0032259">
    <property type="term" value="P:methylation"/>
    <property type="evidence" value="ECO:0007669"/>
    <property type="project" value="UniProtKB-KW"/>
</dbReference>
<dbReference type="AlphaFoldDB" id="A0A0W0R6C6"/>
<dbReference type="Proteomes" id="UP000281170">
    <property type="component" value="Plasmid 15"/>
</dbReference>
<dbReference type="InterPro" id="IPR023095">
    <property type="entry name" value="Ade_MeTrfase_dom_2"/>
</dbReference>
<protein>
    <recommendedName>
        <fullName evidence="2 7">Site-specific DNA-methyltransferase (adenine-specific)</fullName>
        <ecNumber evidence="2 7">2.1.1.72</ecNumber>
    </recommendedName>
</protein>
<dbReference type="InterPro" id="IPR012327">
    <property type="entry name" value="MeTrfase_D12"/>
</dbReference>
<dbReference type="STRING" id="45056.Lade_1248"/>
<keyword evidence="5 7" id="KW-0949">S-adenosyl-L-methionine</keyword>
<dbReference type="GO" id="GO:0043565">
    <property type="term" value="F:sequence-specific DNA binding"/>
    <property type="evidence" value="ECO:0007669"/>
    <property type="project" value="TreeGrafter"/>
</dbReference>
<evidence type="ECO:0000313" key="10">
    <source>
        <dbReference type="Proteomes" id="UP000054859"/>
    </source>
</evidence>
<dbReference type="EMBL" id="LR134424">
    <property type="protein sequence ID" value="VEH85497.1"/>
    <property type="molecule type" value="Genomic_DNA"/>
</dbReference>
<proteinExistence type="inferred from homology"/>
<evidence type="ECO:0000256" key="3">
    <source>
        <dbReference type="ARBA" id="ARBA00022603"/>
    </source>
</evidence>
<dbReference type="GO" id="GO:0006298">
    <property type="term" value="P:mismatch repair"/>
    <property type="evidence" value="ECO:0007669"/>
    <property type="project" value="TreeGrafter"/>
</dbReference>
<evidence type="ECO:0000256" key="6">
    <source>
        <dbReference type="ARBA" id="ARBA00047942"/>
    </source>
</evidence>
<dbReference type="PATRIC" id="fig|45056.6.peg.1290"/>
<dbReference type="GO" id="GO:0009007">
    <property type="term" value="F:site-specific DNA-methyltransferase (adenine-specific) activity"/>
    <property type="evidence" value="ECO:0007669"/>
    <property type="project" value="UniProtKB-UniRule"/>
</dbReference>
<evidence type="ECO:0000256" key="4">
    <source>
        <dbReference type="ARBA" id="ARBA00022679"/>
    </source>
</evidence>
<name>A0A0W0R6C6_9GAMM</name>
<comment type="catalytic activity">
    <reaction evidence="6 7">
        <text>a 2'-deoxyadenosine in DNA + S-adenosyl-L-methionine = an N(6)-methyl-2'-deoxyadenosine in DNA + S-adenosyl-L-homocysteine + H(+)</text>
        <dbReference type="Rhea" id="RHEA:15197"/>
        <dbReference type="Rhea" id="RHEA-COMP:12418"/>
        <dbReference type="Rhea" id="RHEA-COMP:12419"/>
        <dbReference type="ChEBI" id="CHEBI:15378"/>
        <dbReference type="ChEBI" id="CHEBI:57856"/>
        <dbReference type="ChEBI" id="CHEBI:59789"/>
        <dbReference type="ChEBI" id="CHEBI:90615"/>
        <dbReference type="ChEBI" id="CHEBI:90616"/>
        <dbReference type="EC" id="2.1.1.72"/>
    </reaction>
</comment>
<keyword evidence="4 7" id="KW-0808">Transferase</keyword>
<reference evidence="9 11" key="2">
    <citation type="submission" date="2018-12" db="EMBL/GenBank/DDBJ databases">
        <authorList>
            <consortium name="Pathogen Informatics"/>
        </authorList>
    </citation>
    <scope>NUCLEOTIDE SEQUENCE [LARGE SCALE GENOMIC DNA]</scope>
    <source>
        <strain evidence="9 11">NCTC12735</strain>
        <plasmid evidence="11">15</plasmid>
    </source>
</reference>
<accession>A0A0W0R6C6</accession>
<evidence type="ECO:0000256" key="2">
    <source>
        <dbReference type="ARBA" id="ARBA00011900"/>
    </source>
</evidence>
<organism evidence="8 10">
    <name type="scientific">Legionella adelaidensis</name>
    <dbReference type="NCBI Taxonomy" id="45056"/>
    <lineage>
        <taxon>Bacteria</taxon>
        <taxon>Pseudomonadati</taxon>
        <taxon>Pseudomonadota</taxon>
        <taxon>Gammaproteobacteria</taxon>
        <taxon>Legionellales</taxon>
        <taxon>Legionellaceae</taxon>
        <taxon>Legionella</taxon>
    </lineage>
</organism>
<dbReference type="REBASE" id="289282">
    <property type="entry name" value="M.Lad12735I"/>
</dbReference>
<dbReference type="Pfam" id="PF02086">
    <property type="entry name" value="MethyltransfD12"/>
    <property type="match status" value="1"/>
</dbReference>
<dbReference type="InterPro" id="IPR012263">
    <property type="entry name" value="M_m6A_EcoRV"/>
</dbReference>
<geneLocation type="plasmid" evidence="9 11">
    <name>15</name>
</geneLocation>
<dbReference type="NCBIfam" id="TIGR00571">
    <property type="entry name" value="dam"/>
    <property type="match status" value="1"/>
</dbReference>